<feature type="transmembrane region" description="Helical" evidence="1">
    <location>
        <begin position="6"/>
        <end position="27"/>
    </location>
</feature>
<evidence type="ECO:0000256" key="1">
    <source>
        <dbReference type="SAM" id="Phobius"/>
    </source>
</evidence>
<keyword evidence="1" id="KW-0812">Transmembrane</keyword>
<dbReference type="Gene3D" id="1.20.120.1220">
    <property type="match status" value="1"/>
</dbReference>
<name>A0A3U7MS82_SALET</name>
<keyword evidence="1" id="KW-1133">Transmembrane helix</keyword>
<gene>
    <name evidence="3" type="ORF">F3550_21510</name>
</gene>
<organism evidence="3">
    <name type="scientific">Salmonella enterica I</name>
    <dbReference type="NCBI Taxonomy" id="59201"/>
    <lineage>
        <taxon>Bacteria</taxon>
        <taxon>Pseudomonadati</taxon>
        <taxon>Pseudomonadota</taxon>
        <taxon>Gammaproteobacteria</taxon>
        <taxon>Enterobacterales</taxon>
        <taxon>Enterobacteriaceae</taxon>
        <taxon>Salmonella</taxon>
    </lineage>
</organism>
<dbReference type="AlphaFoldDB" id="A0A3U7MS82"/>
<proteinExistence type="predicted"/>
<protein>
    <recommendedName>
        <fullName evidence="2">Prepilin type IV endopeptidase peptidase domain-containing protein</fullName>
    </recommendedName>
</protein>
<dbReference type="EMBL" id="AAKXPG010000031">
    <property type="protein sequence ID" value="ECW7871453.1"/>
    <property type="molecule type" value="Genomic_DNA"/>
</dbReference>
<comment type="caution">
    <text evidence="3">The sequence shown here is derived from an EMBL/GenBank/DDBJ whole genome shotgun (WGS) entry which is preliminary data.</text>
</comment>
<feature type="transmembrane region" description="Helical" evidence="1">
    <location>
        <begin position="116"/>
        <end position="137"/>
    </location>
</feature>
<accession>A0A3U7MS82</accession>
<dbReference type="GO" id="GO:0016020">
    <property type="term" value="C:membrane"/>
    <property type="evidence" value="ECO:0007669"/>
    <property type="project" value="InterPro"/>
</dbReference>
<keyword evidence="1" id="KW-0472">Membrane</keyword>
<dbReference type="Pfam" id="PF01478">
    <property type="entry name" value="Peptidase_A24"/>
    <property type="match status" value="1"/>
</dbReference>
<reference evidence="3" key="1">
    <citation type="submission" date="2019-09" db="EMBL/GenBank/DDBJ databases">
        <authorList>
            <person name="Ashton P.M."/>
            <person name="Dallman T."/>
            <person name="Nair S."/>
            <person name="De Pinna E."/>
            <person name="Peters T."/>
            <person name="Grant K."/>
        </authorList>
    </citation>
    <scope>NUCLEOTIDE SEQUENCE</scope>
    <source>
        <strain evidence="3">804450</strain>
    </source>
</reference>
<feature type="transmembrane region" description="Helical" evidence="1">
    <location>
        <begin position="149"/>
        <end position="178"/>
    </location>
</feature>
<feature type="transmembrane region" description="Helical" evidence="1">
    <location>
        <begin position="48"/>
        <end position="72"/>
    </location>
</feature>
<feature type="transmembrane region" description="Helical" evidence="1">
    <location>
        <begin position="92"/>
        <end position="109"/>
    </location>
</feature>
<evidence type="ECO:0000313" key="3">
    <source>
        <dbReference type="EMBL" id="ECW7871453.1"/>
    </source>
</evidence>
<dbReference type="GO" id="GO:0004190">
    <property type="term" value="F:aspartic-type endopeptidase activity"/>
    <property type="evidence" value="ECO:0007669"/>
    <property type="project" value="InterPro"/>
</dbReference>
<evidence type="ECO:0000259" key="2">
    <source>
        <dbReference type="Pfam" id="PF01478"/>
    </source>
</evidence>
<dbReference type="InterPro" id="IPR000045">
    <property type="entry name" value="Prepilin_IV_endopep_pep"/>
</dbReference>
<feature type="domain" description="Prepilin type IV endopeptidase peptidase" evidence="2">
    <location>
        <begin position="76"/>
        <end position="178"/>
    </location>
</feature>
<sequence length="207" mass="23419">MMVIYIVLLGVIIFAYVLSIVFPVIYLHEKKNAIKQSNQLLNENDEVGCFPVLGIVIFTIPLLIFILSGNIVLSSFCFILSVMAYTDLSARWIPDLAIYLLLAIAMLSLRTADLIISFWSVLFYLMPAILLSTYGYVLKKEKWIASGDYYVFPAIGLMITPEYAASLMLINLLIVLFFSRWVQKIPLVTVAYITFTGCQTCILLDFI</sequence>